<evidence type="ECO:0000313" key="5">
    <source>
        <dbReference type="EMBL" id="MCL6422326.1"/>
    </source>
</evidence>
<evidence type="ECO:0000256" key="2">
    <source>
        <dbReference type="ARBA" id="ARBA00023033"/>
    </source>
</evidence>
<dbReference type="Proteomes" id="UP001203761">
    <property type="component" value="Unassembled WGS sequence"/>
</dbReference>
<dbReference type="InterPro" id="IPR050766">
    <property type="entry name" value="Bact_Lucif_Oxidored"/>
</dbReference>
<dbReference type="InterPro" id="IPR022290">
    <property type="entry name" value="LLM_Atu2307-like"/>
</dbReference>
<protein>
    <submittedName>
        <fullName evidence="5">LLM class flavin-dependent oxidoreductase</fullName>
    </submittedName>
</protein>
<dbReference type="RefSeq" id="WP_249736431.1">
    <property type="nucleotide sequence ID" value="NZ_JAKNCJ010000001.1"/>
</dbReference>
<name>A0ABT0QXC7_9MICO</name>
<dbReference type="Gene3D" id="3.20.20.30">
    <property type="entry name" value="Luciferase-like domain"/>
    <property type="match status" value="1"/>
</dbReference>
<organism evidence="5 6">
    <name type="scientific">Brachybacterium equifaecis</name>
    <dbReference type="NCBI Taxonomy" id="2910770"/>
    <lineage>
        <taxon>Bacteria</taxon>
        <taxon>Bacillati</taxon>
        <taxon>Actinomycetota</taxon>
        <taxon>Actinomycetes</taxon>
        <taxon>Micrococcales</taxon>
        <taxon>Dermabacteraceae</taxon>
        <taxon>Brachybacterium</taxon>
    </lineage>
</organism>
<dbReference type="SUPFAM" id="SSF51679">
    <property type="entry name" value="Bacterial luciferase-like"/>
    <property type="match status" value="1"/>
</dbReference>
<keyword evidence="6" id="KW-1185">Reference proteome</keyword>
<dbReference type="EMBL" id="JAKNCJ010000001">
    <property type="protein sequence ID" value="MCL6422326.1"/>
    <property type="molecule type" value="Genomic_DNA"/>
</dbReference>
<feature type="domain" description="Luciferase-like" evidence="4">
    <location>
        <begin position="48"/>
        <end position="334"/>
    </location>
</feature>
<keyword evidence="2" id="KW-0503">Monooxygenase</keyword>
<gene>
    <name evidence="5" type="ORF">Bequi_02810</name>
</gene>
<dbReference type="PANTHER" id="PTHR30137:SF8">
    <property type="entry name" value="BLR5498 PROTEIN"/>
    <property type="match status" value="1"/>
</dbReference>
<dbReference type="Pfam" id="PF00296">
    <property type="entry name" value="Bac_luciferase"/>
    <property type="match status" value="1"/>
</dbReference>
<sequence length="378" mass="40783">MSTSDQRQSQTEPAAAAPGTGPTTAPGTGTLTFGLNTFGDIPADASGELISHAAALRAVLEEGVIADQTGVDVFAVGEHHREDFAISSPETLLAGIAARTERVRLASAVTVLSSDDPVRVYQRFATVDAISNGRAEVILGRGSFTESFPLFGYDMAHYEELFEEKLDLFVRLLDEEPVTWKGRHRPALTNASVFPTTEHEHGLPTWIGVGGSPQSVVRTARYGLPLMLAIIGGEPTRFAPYVDLYKRAATELGQQPQAVGMHSHGLIAETDEAALAQHFATYKTMMDRIGSQRGWPPLTKEAYLSEVRDGALYVGSPRTVAEKIARNVRALGVDRFDLIHTAGPISLEARRTAVELYGTQVIPMVREMLAESDGTARA</sequence>
<proteinExistence type="predicted"/>
<feature type="region of interest" description="Disordered" evidence="3">
    <location>
        <begin position="1"/>
        <end position="31"/>
    </location>
</feature>
<feature type="compositionally biased region" description="Polar residues" evidence="3">
    <location>
        <begin position="1"/>
        <end position="12"/>
    </location>
</feature>
<comment type="caution">
    <text evidence="5">The sequence shown here is derived from an EMBL/GenBank/DDBJ whole genome shotgun (WGS) entry which is preliminary data.</text>
</comment>
<dbReference type="InterPro" id="IPR036661">
    <property type="entry name" value="Luciferase-like_sf"/>
</dbReference>
<feature type="compositionally biased region" description="Low complexity" evidence="3">
    <location>
        <begin position="13"/>
        <end position="31"/>
    </location>
</feature>
<evidence type="ECO:0000259" key="4">
    <source>
        <dbReference type="Pfam" id="PF00296"/>
    </source>
</evidence>
<dbReference type="NCBIfam" id="TIGR03858">
    <property type="entry name" value="LLM_2I7G"/>
    <property type="match status" value="1"/>
</dbReference>
<dbReference type="PANTHER" id="PTHR30137">
    <property type="entry name" value="LUCIFERASE-LIKE MONOOXYGENASE"/>
    <property type="match status" value="1"/>
</dbReference>
<keyword evidence="1" id="KW-0560">Oxidoreductase</keyword>
<evidence type="ECO:0000256" key="1">
    <source>
        <dbReference type="ARBA" id="ARBA00023002"/>
    </source>
</evidence>
<evidence type="ECO:0000313" key="6">
    <source>
        <dbReference type="Proteomes" id="UP001203761"/>
    </source>
</evidence>
<reference evidence="5" key="1">
    <citation type="submission" date="2022-02" db="EMBL/GenBank/DDBJ databases">
        <authorList>
            <person name="Lee M."/>
            <person name="Kim S.-J."/>
            <person name="Jung M.-Y."/>
        </authorList>
    </citation>
    <scope>NUCLEOTIDE SEQUENCE</scope>
    <source>
        <strain evidence="5">JHP9</strain>
    </source>
</reference>
<evidence type="ECO:0000256" key="3">
    <source>
        <dbReference type="SAM" id="MobiDB-lite"/>
    </source>
</evidence>
<accession>A0ABT0QXC7</accession>
<dbReference type="InterPro" id="IPR011251">
    <property type="entry name" value="Luciferase-like_dom"/>
</dbReference>